<evidence type="ECO:0000313" key="5">
    <source>
        <dbReference type="EMBL" id="QCD46951.1"/>
    </source>
</evidence>
<dbReference type="SUPFAM" id="SSF47729">
    <property type="entry name" value="IHF-like DNA-binding proteins"/>
    <property type="match status" value="1"/>
</dbReference>
<comment type="similarity">
    <text evidence="1 4">Belongs to the bacterial histone-like protein family.</text>
</comment>
<dbReference type="PANTHER" id="PTHR33175">
    <property type="entry name" value="DNA-BINDING PROTEIN HU"/>
    <property type="match status" value="1"/>
</dbReference>
<dbReference type="PANTHER" id="PTHR33175:SF3">
    <property type="entry name" value="DNA-BINDING PROTEIN HU-BETA"/>
    <property type="match status" value="1"/>
</dbReference>
<evidence type="ECO:0000256" key="2">
    <source>
        <dbReference type="ARBA" id="ARBA00023067"/>
    </source>
</evidence>
<dbReference type="GO" id="GO:0030527">
    <property type="term" value="F:structural constituent of chromatin"/>
    <property type="evidence" value="ECO:0007669"/>
    <property type="project" value="InterPro"/>
</dbReference>
<dbReference type="PRINTS" id="PR01727">
    <property type="entry name" value="DNABINDINGHU"/>
</dbReference>
<name>A0A6G5QMT4_CAMRE</name>
<protein>
    <submittedName>
        <fullName evidence="5">DNA-binding protein HU</fullName>
    </submittedName>
</protein>
<dbReference type="GO" id="GO:0005829">
    <property type="term" value="C:cytosol"/>
    <property type="evidence" value="ECO:0007669"/>
    <property type="project" value="TreeGrafter"/>
</dbReference>
<keyword evidence="2" id="KW-0226">DNA condensation</keyword>
<dbReference type="GO" id="GO:0030261">
    <property type="term" value="P:chromosome condensation"/>
    <property type="evidence" value="ECO:0007669"/>
    <property type="project" value="UniProtKB-KW"/>
</dbReference>
<dbReference type="SMART" id="SM00411">
    <property type="entry name" value="BHL"/>
    <property type="match status" value="1"/>
</dbReference>
<dbReference type="AlphaFoldDB" id="A0A6G5QMT4"/>
<evidence type="ECO:0000313" key="6">
    <source>
        <dbReference type="Proteomes" id="UP000502377"/>
    </source>
</evidence>
<evidence type="ECO:0000256" key="3">
    <source>
        <dbReference type="ARBA" id="ARBA00023125"/>
    </source>
</evidence>
<dbReference type="EMBL" id="CP012543">
    <property type="protein sequence ID" value="QCD46951.1"/>
    <property type="molecule type" value="Genomic_DNA"/>
</dbReference>
<reference evidence="5 6" key="1">
    <citation type="submission" date="2016-07" db="EMBL/GenBank/DDBJ databases">
        <title>Comparative genomics of the Campylobacter concisus group.</title>
        <authorList>
            <person name="Miller W.G."/>
            <person name="Yee E."/>
            <person name="Chapman M.H."/>
            <person name="Huynh S."/>
            <person name="Bono J.L."/>
            <person name="On S.L.W."/>
            <person name="StLeger J."/>
            <person name="Foster G."/>
            <person name="Parker C.T."/>
        </authorList>
    </citation>
    <scope>NUCLEOTIDE SEQUENCE [LARGE SCALE GENOMIC DNA]</scope>
    <source>
        <strain evidence="5 6">ATCC 33238</strain>
    </source>
</reference>
<dbReference type="Proteomes" id="UP000502377">
    <property type="component" value="Chromosome"/>
</dbReference>
<proteinExistence type="inferred from homology"/>
<dbReference type="CDD" id="cd13831">
    <property type="entry name" value="HU"/>
    <property type="match status" value="1"/>
</dbReference>
<keyword evidence="3 5" id="KW-0238">DNA-binding</keyword>
<dbReference type="Gene3D" id="4.10.520.10">
    <property type="entry name" value="IHF-like DNA-binding proteins"/>
    <property type="match status" value="1"/>
</dbReference>
<gene>
    <name evidence="5" type="primary">hup</name>
    <name evidence="5" type="ORF">CRECT_1296</name>
</gene>
<dbReference type="GO" id="GO:0003677">
    <property type="term" value="F:DNA binding"/>
    <property type="evidence" value="ECO:0007669"/>
    <property type="project" value="UniProtKB-KW"/>
</dbReference>
<evidence type="ECO:0000256" key="4">
    <source>
        <dbReference type="RuleBase" id="RU003939"/>
    </source>
</evidence>
<dbReference type="InterPro" id="IPR010992">
    <property type="entry name" value="IHF-like_DNA-bd_dom_sf"/>
</dbReference>
<dbReference type="InterPro" id="IPR000119">
    <property type="entry name" value="Hist_DNA-bd"/>
</dbReference>
<organism evidence="5 6">
    <name type="scientific">Campylobacter rectus</name>
    <name type="common">Wolinella recta</name>
    <dbReference type="NCBI Taxonomy" id="203"/>
    <lineage>
        <taxon>Bacteria</taxon>
        <taxon>Pseudomonadati</taxon>
        <taxon>Campylobacterota</taxon>
        <taxon>Epsilonproteobacteria</taxon>
        <taxon>Campylobacterales</taxon>
        <taxon>Campylobacteraceae</taxon>
        <taxon>Campylobacter</taxon>
    </lineage>
</organism>
<dbReference type="Pfam" id="PF00216">
    <property type="entry name" value="Bac_DNA_binding"/>
    <property type="match status" value="1"/>
</dbReference>
<sequence>MKKADFIQAVAEKAGLSKKDSLKVVDAALEVIESALVAGDSVSFIGFGTFGTADRAARKARVPGTKKVIDVPASKAVKFKVGKKLKEAVVAGAGKKCKKK</sequence>
<dbReference type="RefSeq" id="WP_002944598.1">
    <property type="nucleotide sequence ID" value="NZ_CAJPTG010000008.1"/>
</dbReference>
<accession>A0A6G5QMT4</accession>
<evidence type="ECO:0000256" key="1">
    <source>
        <dbReference type="ARBA" id="ARBA00010529"/>
    </source>
</evidence>
<dbReference type="KEGG" id="crx:CRECT_1296"/>